<gene>
    <name evidence="6" type="primary">gmd_2</name>
    <name evidence="6" type="ORF">Back2_11940</name>
</gene>
<comment type="similarity">
    <text evidence="2">Belongs to the NAD(P)-dependent epimerase/dehydratase family. GDP-mannose 4,6-dehydratase subfamily.</text>
</comment>
<evidence type="ECO:0000313" key="7">
    <source>
        <dbReference type="Proteomes" id="UP000271573"/>
    </source>
</evidence>
<accession>A0A3G9ID75</accession>
<dbReference type="InterPro" id="IPR036291">
    <property type="entry name" value="NAD(P)-bd_dom_sf"/>
</dbReference>
<dbReference type="Proteomes" id="UP000271573">
    <property type="component" value="Chromosome"/>
</dbReference>
<dbReference type="AlphaFoldDB" id="A0A3G9ID75"/>
<organism evidence="6 7">
    <name type="scientific">Nocardioides baekrokdamisoli</name>
    <dbReference type="NCBI Taxonomy" id="1804624"/>
    <lineage>
        <taxon>Bacteria</taxon>
        <taxon>Bacillati</taxon>
        <taxon>Actinomycetota</taxon>
        <taxon>Actinomycetes</taxon>
        <taxon>Propionibacteriales</taxon>
        <taxon>Nocardioidaceae</taxon>
        <taxon>Nocardioides</taxon>
    </lineage>
</organism>
<dbReference type="KEGG" id="nbe:Back2_11940"/>
<keyword evidence="7" id="KW-1185">Reference proteome</keyword>
<dbReference type="Gene3D" id="3.90.25.10">
    <property type="entry name" value="UDP-galactose 4-epimerase, domain 1"/>
    <property type="match status" value="1"/>
</dbReference>
<dbReference type="Pfam" id="PF16363">
    <property type="entry name" value="GDP_Man_Dehyd"/>
    <property type="match status" value="1"/>
</dbReference>
<dbReference type="PANTHER" id="PTHR43715">
    <property type="entry name" value="GDP-MANNOSE 4,6-DEHYDRATASE"/>
    <property type="match status" value="1"/>
</dbReference>
<dbReference type="Gene3D" id="3.40.50.720">
    <property type="entry name" value="NAD(P)-binding Rossmann-like Domain"/>
    <property type="match status" value="1"/>
</dbReference>
<dbReference type="GO" id="GO:0042351">
    <property type="term" value="P:'de novo' GDP-L-fucose biosynthetic process"/>
    <property type="evidence" value="ECO:0007669"/>
    <property type="project" value="TreeGrafter"/>
</dbReference>
<evidence type="ECO:0000256" key="1">
    <source>
        <dbReference type="ARBA" id="ARBA00001937"/>
    </source>
</evidence>
<dbReference type="GO" id="GO:0008446">
    <property type="term" value="F:GDP-mannose 4,6-dehydratase activity"/>
    <property type="evidence" value="ECO:0007669"/>
    <property type="project" value="UniProtKB-EC"/>
</dbReference>
<dbReference type="SUPFAM" id="SSF51735">
    <property type="entry name" value="NAD(P)-binding Rossmann-fold domains"/>
    <property type="match status" value="1"/>
</dbReference>
<feature type="domain" description="NAD(P)-binding" evidence="5">
    <location>
        <begin position="6"/>
        <end position="301"/>
    </location>
</feature>
<dbReference type="EC" id="4.2.1.47" evidence="3"/>
<name>A0A3G9ID75_9ACTN</name>
<proteinExistence type="inferred from homology"/>
<dbReference type="EMBL" id="AP019307">
    <property type="protein sequence ID" value="BBH16907.1"/>
    <property type="molecule type" value="Genomic_DNA"/>
</dbReference>
<evidence type="ECO:0000256" key="2">
    <source>
        <dbReference type="ARBA" id="ARBA00009263"/>
    </source>
</evidence>
<keyword evidence="4" id="KW-0456">Lyase</keyword>
<evidence type="ECO:0000259" key="5">
    <source>
        <dbReference type="Pfam" id="PF16363"/>
    </source>
</evidence>
<dbReference type="RefSeq" id="WP_125567652.1">
    <property type="nucleotide sequence ID" value="NZ_AP019307.1"/>
</dbReference>
<comment type="cofactor">
    <cofactor evidence="1">
        <name>NADP(+)</name>
        <dbReference type="ChEBI" id="CHEBI:58349"/>
    </cofactor>
</comment>
<evidence type="ECO:0000313" key="6">
    <source>
        <dbReference type="EMBL" id="BBH16907.1"/>
    </source>
</evidence>
<sequence>MTRTALVTGATGQDGIYLCRLLQADGVRVVGTVNPAGNGAGRAEAYLDGVDLVPVDIRDASALDNLVRRTEPDEVFHLAAFTSVGQSWNAPEEAMGVNHQAVVDLLESVMAASARIHKQIRFFQASSAELIGDAAASPYARAKQAAAEAVHDARARGLHASTGILFNHESPLRSEAFVTRKITRAAAAIALGRTDRVDLGNLEVVRDWGFAGDFVQAMRAMVRLDDPTDLEIGTGLAHSLEDLLAVAFEAAGLSDPMSYVHQDPALLRPADTSFSGADTAPAAAALDWRATTSFEATVQHMVEVDLRRLRSGVEESADYLDVTGASSAR</sequence>
<dbReference type="InterPro" id="IPR016040">
    <property type="entry name" value="NAD(P)-bd_dom"/>
</dbReference>
<dbReference type="OrthoDB" id="9779041at2"/>
<dbReference type="InterPro" id="IPR006368">
    <property type="entry name" value="GDP_Man_deHydtase"/>
</dbReference>
<reference evidence="6 7" key="1">
    <citation type="submission" date="2018-11" db="EMBL/GenBank/DDBJ databases">
        <title>Complete genome sequence of Nocardioides baekrokdamisoli strain KCTC 39748.</title>
        <authorList>
            <person name="Kang S.W."/>
            <person name="Lee K.C."/>
            <person name="Kim K.K."/>
            <person name="Kim J.S."/>
            <person name="Kim D.S."/>
            <person name="Ko S.H."/>
            <person name="Yang S.H."/>
            <person name="Shin Y.K."/>
            <person name="Lee J.S."/>
        </authorList>
    </citation>
    <scope>NUCLEOTIDE SEQUENCE [LARGE SCALE GENOMIC DNA]</scope>
    <source>
        <strain evidence="6 7">KCTC 39748</strain>
    </source>
</reference>
<dbReference type="PANTHER" id="PTHR43715:SF1">
    <property type="entry name" value="GDP-MANNOSE 4,6 DEHYDRATASE"/>
    <property type="match status" value="1"/>
</dbReference>
<evidence type="ECO:0000256" key="4">
    <source>
        <dbReference type="ARBA" id="ARBA00023239"/>
    </source>
</evidence>
<evidence type="ECO:0000256" key="3">
    <source>
        <dbReference type="ARBA" id="ARBA00011989"/>
    </source>
</evidence>
<protein>
    <recommendedName>
        <fullName evidence="3">GDP-mannose 4,6-dehydratase</fullName>
        <ecNumber evidence="3">4.2.1.47</ecNumber>
    </recommendedName>
</protein>